<keyword evidence="2" id="KW-1185">Reference proteome</keyword>
<dbReference type="EMBL" id="BPLQ01005797">
    <property type="protein sequence ID" value="GIY17282.1"/>
    <property type="molecule type" value="Genomic_DNA"/>
</dbReference>
<accession>A0AAV4RA43</accession>
<sequence>MSDLKRLYIDKSALCNIISPHLFITRTELGKPTPRKNKWLDVLSQPILGQLAILSSESSAAQLLSNGTANDPEQSSFYEVLSSESEHQKTAPSLLAFEAPTVQLGLTH</sequence>
<protein>
    <submittedName>
        <fullName evidence="1">Uncharacterized protein</fullName>
    </submittedName>
</protein>
<organism evidence="1 2">
    <name type="scientific">Caerostris darwini</name>
    <dbReference type="NCBI Taxonomy" id="1538125"/>
    <lineage>
        <taxon>Eukaryota</taxon>
        <taxon>Metazoa</taxon>
        <taxon>Ecdysozoa</taxon>
        <taxon>Arthropoda</taxon>
        <taxon>Chelicerata</taxon>
        <taxon>Arachnida</taxon>
        <taxon>Araneae</taxon>
        <taxon>Araneomorphae</taxon>
        <taxon>Entelegynae</taxon>
        <taxon>Araneoidea</taxon>
        <taxon>Araneidae</taxon>
        <taxon>Caerostris</taxon>
    </lineage>
</organism>
<dbReference type="Proteomes" id="UP001054837">
    <property type="component" value="Unassembled WGS sequence"/>
</dbReference>
<reference evidence="1 2" key="1">
    <citation type="submission" date="2021-06" db="EMBL/GenBank/DDBJ databases">
        <title>Caerostris darwini draft genome.</title>
        <authorList>
            <person name="Kono N."/>
            <person name="Arakawa K."/>
        </authorList>
    </citation>
    <scope>NUCLEOTIDE SEQUENCE [LARGE SCALE GENOMIC DNA]</scope>
</reference>
<proteinExistence type="predicted"/>
<evidence type="ECO:0000313" key="1">
    <source>
        <dbReference type="EMBL" id="GIY17282.1"/>
    </source>
</evidence>
<comment type="caution">
    <text evidence="1">The sequence shown here is derived from an EMBL/GenBank/DDBJ whole genome shotgun (WGS) entry which is preliminary data.</text>
</comment>
<name>A0AAV4RA43_9ARAC</name>
<dbReference type="AlphaFoldDB" id="A0AAV4RA43"/>
<evidence type="ECO:0000313" key="2">
    <source>
        <dbReference type="Proteomes" id="UP001054837"/>
    </source>
</evidence>
<gene>
    <name evidence="1" type="ORF">CDAR_197291</name>
</gene>